<evidence type="ECO:0000256" key="1">
    <source>
        <dbReference type="RuleBase" id="RU363098"/>
    </source>
</evidence>
<dbReference type="Pfam" id="PF05183">
    <property type="entry name" value="RdRP"/>
    <property type="match status" value="1"/>
</dbReference>
<dbReference type="PANTHER" id="PTHR23079">
    <property type="entry name" value="RNA-DEPENDENT RNA POLYMERASE"/>
    <property type="match status" value="1"/>
</dbReference>
<comment type="similarity">
    <text evidence="1">Belongs to the RdRP family.</text>
</comment>
<dbReference type="EMBL" id="MU167276">
    <property type="protein sequence ID" value="KAG0145443.1"/>
    <property type="molecule type" value="Genomic_DNA"/>
</dbReference>
<organism evidence="3 4">
    <name type="scientific">Cronartium quercuum f. sp. fusiforme G11</name>
    <dbReference type="NCBI Taxonomy" id="708437"/>
    <lineage>
        <taxon>Eukaryota</taxon>
        <taxon>Fungi</taxon>
        <taxon>Dikarya</taxon>
        <taxon>Basidiomycota</taxon>
        <taxon>Pucciniomycotina</taxon>
        <taxon>Pucciniomycetes</taxon>
        <taxon>Pucciniales</taxon>
        <taxon>Coleosporiaceae</taxon>
        <taxon>Cronartium</taxon>
    </lineage>
</organism>
<protein>
    <recommendedName>
        <fullName evidence="1">RNA-dependent RNA polymerase</fullName>
        <ecNumber evidence="1">2.7.7.48</ecNumber>
    </recommendedName>
</protein>
<feature type="domain" description="RDRP core" evidence="2">
    <location>
        <begin position="129"/>
        <end position="783"/>
    </location>
</feature>
<sequence>MSITIDETIILSNEPILETFNWINIYEIARIFHIINNSDQIKNKPKLIINSNWSNLNPIKLKQIIIDSLNLNENLIKTLKPNEIPLHLKVIIDQFYEKNEMEKLNQLIEFSMLLKIPEENNNNNLKSLRIEILVPELKKLNNSLYRFSDDTNQFLKIKISDLLSKKLRSQNNPLIKSLVINFFCKPLRIGNRVYHTFLRKDDVVYMIHIPQESDKPDWSAVAKFIDKILSIELNPNMTLAKWVARCSLVVSATSPTIDFNPQNIRRVPDLYSNSLLISHDQMGLIVDALGLNYLPCKVGKSEIMTDGAASISHSAALKFCPLTGDSLESLASVYQGRIGFAKGLWYLDPTNDYYDKTVWIEVRDSQWKAESHSGFKFHFNLCRKSGPVTSASIGSQQLLVLTSRGVPVSALEDLLKKYIKEVMDDLSVQDPIKLANSVSKMTSLVSQRKGNLKKLNGIQHDPTCFRINKTNNVNSSINNYTTDSLNNWVLSPSSNEEQLICLLSSGFSKNNRYVVSKVRALKDSKIRSLLGLRVPIGNSTYVYVMPDPTGTLNENEAFLQFTDFRNPQGLRITTLVGPALVSRSPCVLPTDIRKVEMVTNDDLRGVYFNVLVCSIHGKRSLLSLLSGGDYDGDTALVVWESTIVEPFKNWDVETYVEPNVDRWFDSVLTSKIQDNFLNLYLTNSEAFVKEAQNIILNGLFTSKSYAVYAENYKLCEYILGANHDLTQKMGWIYVQGLDAAKQGLTLKEEKDKELQELLKNELTKRLNLVSIDTKKKLIPKYDELSPRSMLNSNNSRVINFQRNNSVHILDALQKILVEEQKEIRTAIKIDDDQTHRSRASDRDYDLCELFKSQLNIFESGSLLSRSDSKNGTMKKWSNDGVRYGVLRRIKTCVQDLKDLHAQGKADKEQELENDLLLQEHGDYTPTNIQKRGEAFRYKKIIIGYHENLTWEAAYDLDLIDEQQLKSASQEQKHEYLDAKKAYLNGLGPDGYNLLKASCAAAVSNAEGFFPYMIAFREICYLKAVATSQRDPRFHKSLGNERANLEYHQNHPRVPFTLEPISALASTVRPMVVTRIDS</sequence>
<reference evidence="3" key="1">
    <citation type="submission" date="2013-11" db="EMBL/GenBank/DDBJ databases">
        <title>Genome sequence of the fusiform rust pathogen reveals effectors for host alternation and coevolution with pine.</title>
        <authorList>
            <consortium name="DOE Joint Genome Institute"/>
            <person name="Smith K."/>
            <person name="Pendleton A."/>
            <person name="Kubisiak T."/>
            <person name="Anderson C."/>
            <person name="Salamov A."/>
            <person name="Aerts A."/>
            <person name="Riley R."/>
            <person name="Clum A."/>
            <person name="Lindquist E."/>
            <person name="Ence D."/>
            <person name="Campbell M."/>
            <person name="Kronenberg Z."/>
            <person name="Feau N."/>
            <person name="Dhillon B."/>
            <person name="Hamelin R."/>
            <person name="Burleigh J."/>
            <person name="Smith J."/>
            <person name="Yandell M."/>
            <person name="Nelson C."/>
            <person name="Grigoriev I."/>
            <person name="Davis J."/>
        </authorList>
    </citation>
    <scope>NUCLEOTIDE SEQUENCE</scope>
    <source>
        <strain evidence="3">G11</strain>
    </source>
</reference>
<keyword evidence="1" id="KW-0696">RNA-directed RNA polymerase</keyword>
<name>A0A9P6NK03_9BASI</name>
<proteinExistence type="inferred from homology"/>
<accession>A0A9P6NK03</accession>
<dbReference type="GO" id="GO:0031380">
    <property type="term" value="C:nuclear RNA-directed RNA polymerase complex"/>
    <property type="evidence" value="ECO:0007669"/>
    <property type="project" value="TreeGrafter"/>
</dbReference>
<comment type="caution">
    <text evidence="3">The sequence shown here is derived from an EMBL/GenBank/DDBJ whole genome shotgun (WGS) entry which is preliminary data.</text>
</comment>
<comment type="catalytic activity">
    <reaction evidence="1">
        <text>RNA(n) + a ribonucleoside 5'-triphosphate = RNA(n+1) + diphosphate</text>
        <dbReference type="Rhea" id="RHEA:21248"/>
        <dbReference type="Rhea" id="RHEA-COMP:14527"/>
        <dbReference type="Rhea" id="RHEA-COMP:17342"/>
        <dbReference type="ChEBI" id="CHEBI:33019"/>
        <dbReference type="ChEBI" id="CHEBI:61557"/>
        <dbReference type="ChEBI" id="CHEBI:140395"/>
        <dbReference type="EC" id="2.7.7.48"/>
    </reaction>
</comment>
<dbReference type="GO" id="GO:0003968">
    <property type="term" value="F:RNA-directed RNA polymerase activity"/>
    <property type="evidence" value="ECO:0007669"/>
    <property type="project" value="UniProtKB-KW"/>
</dbReference>
<dbReference type="GO" id="GO:0030422">
    <property type="term" value="P:siRNA processing"/>
    <property type="evidence" value="ECO:0007669"/>
    <property type="project" value="TreeGrafter"/>
</dbReference>
<dbReference type="Proteomes" id="UP000886653">
    <property type="component" value="Unassembled WGS sequence"/>
</dbReference>
<keyword evidence="4" id="KW-1185">Reference proteome</keyword>
<dbReference type="InterPro" id="IPR057596">
    <property type="entry name" value="RDRP_core"/>
</dbReference>
<evidence type="ECO:0000313" key="4">
    <source>
        <dbReference type="Proteomes" id="UP000886653"/>
    </source>
</evidence>
<dbReference type="InterPro" id="IPR007855">
    <property type="entry name" value="RDRP"/>
</dbReference>
<keyword evidence="1" id="KW-0694">RNA-binding</keyword>
<evidence type="ECO:0000313" key="3">
    <source>
        <dbReference type="EMBL" id="KAG0145443.1"/>
    </source>
</evidence>
<dbReference type="EC" id="2.7.7.48" evidence="1"/>
<evidence type="ECO:0000259" key="2">
    <source>
        <dbReference type="Pfam" id="PF05183"/>
    </source>
</evidence>
<keyword evidence="1" id="KW-0548">Nucleotidyltransferase</keyword>
<gene>
    <name evidence="3" type="ORF">CROQUDRAFT_107796</name>
</gene>
<dbReference type="AlphaFoldDB" id="A0A9P6NK03"/>
<dbReference type="GO" id="GO:0003723">
    <property type="term" value="F:RNA binding"/>
    <property type="evidence" value="ECO:0007669"/>
    <property type="project" value="UniProtKB-KW"/>
</dbReference>
<dbReference type="PANTHER" id="PTHR23079:SF55">
    <property type="entry name" value="RNA-DIRECTED RNA POLYMERASE"/>
    <property type="match status" value="1"/>
</dbReference>
<dbReference type="OrthoDB" id="10055769at2759"/>
<keyword evidence="1" id="KW-0808">Transferase</keyword>